<dbReference type="Gene3D" id="3.40.50.1000">
    <property type="entry name" value="HAD superfamily/HAD-like"/>
    <property type="match status" value="1"/>
</dbReference>
<dbReference type="Proteomes" id="UP001428817">
    <property type="component" value="Unassembled WGS sequence"/>
</dbReference>
<dbReference type="SUPFAM" id="SSF56784">
    <property type="entry name" value="HAD-like"/>
    <property type="match status" value="1"/>
</dbReference>
<dbReference type="Pfam" id="PF00702">
    <property type="entry name" value="Hydrolase"/>
    <property type="match status" value="1"/>
</dbReference>
<evidence type="ECO:0000256" key="1">
    <source>
        <dbReference type="ARBA" id="ARBA00022801"/>
    </source>
</evidence>
<dbReference type="PANTHER" id="PTHR43316:SF3">
    <property type="entry name" value="HALOACID DEHALOGENASE, TYPE II (AFU_ORTHOLOGUE AFUA_2G07750)-RELATED"/>
    <property type="match status" value="1"/>
</dbReference>
<dbReference type="EMBL" id="BAABJP010000057">
    <property type="protein sequence ID" value="GAA5173871.1"/>
    <property type="molecule type" value="Genomic_DNA"/>
</dbReference>
<name>A0ABP9RA51_9PSEU</name>
<evidence type="ECO:0000313" key="2">
    <source>
        <dbReference type="EMBL" id="GAA5173871.1"/>
    </source>
</evidence>
<dbReference type="InterPro" id="IPR051540">
    <property type="entry name" value="S-2-haloacid_dehalogenase"/>
</dbReference>
<organism evidence="2 3">
    <name type="scientific">Pseudonocardia eucalypti</name>
    <dbReference type="NCBI Taxonomy" id="648755"/>
    <lineage>
        <taxon>Bacteria</taxon>
        <taxon>Bacillati</taxon>
        <taxon>Actinomycetota</taxon>
        <taxon>Actinomycetes</taxon>
        <taxon>Pseudonocardiales</taxon>
        <taxon>Pseudonocardiaceae</taxon>
        <taxon>Pseudonocardia</taxon>
    </lineage>
</organism>
<reference evidence="3" key="1">
    <citation type="journal article" date="2019" name="Int. J. Syst. Evol. Microbiol.">
        <title>The Global Catalogue of Microorganisms (GCM) 10K type strain sequencing project: providing services to taxonomists for standard genome sequencing and annotation.</title>
        <authorList>
            <consortium name="The Broad Institute Genomics Platform"/>
            <consortium name="The Broad Institute Genome Sequencing Center for Infectious Disease"/>
            <person name="Wu L."/>
            <person name="Ma J."/>
        </authorList>
    </citation>
    <scope>NUCLEOTIDE SEQUENCE [LARGE SCALE GENOMIC DNA]</scope>
    <source>
        <strain evidence="3">JCM 18303</strain>
    </source>
</reference>
<evidence type="ECO:0000313" key="3">
    <source>
        <dbReference type="Proteomes" id="UP001428817"/>
    </source>
</evidence>
<dbReference type="InterPro" id="IPR023214">
    <property type="entry name" value="HAD_sf"/>
</dbReference>
<dbReference type="InterPro" id="IPR036412">
    <property type="entry name" value="HAD-like_sf"/>
</dbReference>
<keyword evidence="3" id="KW-1185">Reference proteome</keyword>
<dbReference type="InterPro" id="IPR023198">
    <property type="entry name" value="PGP-like_dom2"/>
</dbReference>
<comment type="caution">
    <text evidence="2">The sequence shown here is derived from an EMBL/GenBank/DDBJ whole genome shotgun (WGS) entry which is preliminary data.</text>
</comment>
<keyword evidence="1" id="KW-0378">Hydrolase</keyword>
<sequence length="217" mass="23624">MVLFDVFETLLEVDALRSRMVDVGRPEHELELFFTRTLRDGMALSLAGESPDFLDVARSALIGTSGRRLSEEAVQHVLAGFAELPPCPDVEPALIALARAKIPAYAFTHGPAKVVREALDRAQLRSYLRGVISCEEIGSFKPPAKVYQWACRQVNSDPARTALVAVHSWDVHGAVRAGLLAGFATRREGGMSDVFDPPHVVADALDVVIERLVALPT</sequence>
<proteinExistence type="predicted"/>
<accession>A0ABP9RA51</accession>
<dbReference type="Gene3D" id="1.10.150.240">
    <property type="entry name" value="Putative phosphatase, domain 2"/>
    <property type="match status" value="1"/>
</dbReference>
<protein>
    <submittedName>
        <fullName evidence="2">Haloacid dehalogenase type II</fullName>
    </submittedName>
</protein>
<gene>
    <name evidence="2" type="ORF">GCM10023321_76440</name>
</gene>
<dbReference type="PANTHER" id="PTHR43316">
    <property type="entry name" value="HYDROLASE, HALOACID DELAHOGENASE-RELATED"/>
    <property type="match status" value="1"/>
</dbReference>